<accession>A0A2V4X0Y5</accession>
<evidence type="ECO:0000256" key="2">
    <source>
        <dbReference type="ARBA" id="ARBA00022617"/>
    </source>
</evidence>
<dbReference type="EMBL" id="QJTD01000001">
    <property type="protein sequence ID" value="PYE83556.1"/>
    <property type="molecule type" value="Genomic_DNA"/>
</dbReference>
<dbReference type="Proteomes" id="UP000248054">
    <property type="component" value="Unassembled WGS sequence"/>
</dbReference>
<dbReference type="Pfam" id="PF01152">
    <property type="entry name" value="Bac_globin"/>
    <property type="match status" value="1"/>
</dbReference>
<dbReference type="GO" id="GO:0046872">
    <property type="term" value="F:metal ion binding"/>
    <property type="evidence" value="ECO:0007669"/>
    <property type="project" value="UniProtKB-KW"/>
</dbReference>
<keyword evidence="2" id="KW-0349">Heme</keyword>
<evidence type="ECO:0000256" key="1">
    <source>
        <dbReference type="ARBA" id="ARBA00022448"/>
    </source>
</evidence>
<dbReference type="CDD" id="cd08916">
    <property type="entry name" value="TrHb3_P"/>
    <property type="match status" value="1"/>
</dbReference>
<evidence type="ECO:0000313" key="6">
    <source>
        <dbReference type="Proteomes" id="UP000248054"/>
    </source>
</evidence>
<sequence length="121" mass="14715">MKDITNRKDVEFMVDTFYSAVREDELLGPIFNRVIQDNWPTHLETMYKFWSTVLLQEMSYKGAPFMPHRKLPISPEHFDRWIYHFYTTIDKHFEGEVAEEAKWRSARMAEMFMYKLESNSY</sequence>
<keyword evidence="1" id="KW-0813">Transport</keyword>
<dbReference type="GO" id="GO:0019825">
    <property type="term" value="F:oxygen binding"/>
    <property type="evidence" value="ECO:0007669"/>
    <property type="project" value="InterPro"/>
</dbReference>
<dbReference type="InterPro" id="IPR001486">
    <property type="entry name" value="Hemoglobin_trunc"/>
</dbReference>
<proteinExistence type="predicted"/>
<keyword evidence="4" id="KW-0408">Iron</keyword>
<dbReference type="AlphaFoldDB" id="A0A2V4X0Y5"/>
<dbReference type="OrthoDB" id="25954at2"/>
<dbReference type="GO" id="GO:0020037">
    <property type="term" value="F:heme binding"/>
    <property type="evidence" value="ECO:0007669"/>
    <property type="project" value="InterPro"/>
</dbReference>
<dbReference type="Gene3D" id="1.10.490.10">
    <property type="entry name" value="Globins"/>
    <property type="match status" value="1"/>
</dbReference>
<organism evidence="5 6">
    <name type="scientific">Winogradskyella epiphytica</name>
    <dbReference type="NCBI Taxonomy" id="262005"/>
    <lineage>
        <taxon>Bacteria</taxon>
        <taxon>Pseudomonadati</taxon>
        <taxon>Bacteroidota</taxon>
        <taxon>Flavobacteriia</taxon>
        <taxon>Flavobacteriales</taxon>
        <taxon>Flavobacteriaceae</taxon>
        <taxon>Winogradskyella</taxon>
    </lineage>
</organism>
<evidence type="ECO:0000256" key="4">
    <source>
        <dbReference type="ARBA" id="ARBA00023004"/>
    </source>
</evidence>
<evidence type="ECO:0000256" key="3">
    <source>
        <dbReference type="ARBA" id="ARBA00022723"/>
    </source>
</evidence>
<comment type="caution">
    <text evidence="5">The sequence shown here is derived from an EMBL/GenBank/DDBJ whole genome shotgun (WGS) entry which is preliminary data.</text>
</comment>
<evidence type="ECO:0000313" key="5">
    <source>
        <dbReference type="EMBL" id="PYE83556.1"/>
    </source>
</evidence>
<gene>
    <name evidence="5" type="ORF">DFQ11_101993</name>
</gene>
<keyword evidence="6" id="KW-1185">Reference proteome</keyword>
<dbReference type="SUPFAM" id="SSF46458">
    <property type="entry name" value="Globin-like"/>
    <property type="match status" value="1"/>
</dbReference>
<protein>
    <submittedName>
        <fullName evidence="5">Hemoglobin</fullName>
    </submittedName>
</protein>
<keyword evidence="3" id="KW-0479">Metal-binding</keyword>
<name>A0A2V4X0Y5_9FLAO</name>
<reference evidence="5 6" key="1">
    <citation type="submission" date="2018-06" db="EMBL/GenBank/DDBJ databases">
        <title>Genomic Encyclopedia of Type Strains, Phase III (KMG-III): the genomes of soil and plant-associated and newly described type strains.</title>
        <authorList>
            <person name="Whitman W."/>
        </authorList>
    </citation>
    <scope>NUCLEOTIDE SEQUENCE [LARGE SCALE GENOMIC DNA]</scope>
    <source>
        <strain evidence="5 6">CECT 7945</strain>
    </source>
</reference>
<dbReference type="InterPro" id="IPR012292">
    <property type="entry name" value="Globin/Proto"/>
</dbReference>
<dbReference type="RefSeq" id="WP_110474703.1">
    <property type="nucleotide sequence ID" value="NZ_BMWQ01000001.1"/>
</dbReference>
<dbReference type="InterPro" id="IPR009050">
    <property type="entry name" value="Globin-like_sf"/>
</dbReference>